<dbReference type="PROSITE" id="PS51301">
    <property type="entry name" value="KILA_N"/>
    <property type="match status" value="1"/>
</dbReference>
<dbReference type="EMBL" id="JAPFFF010000018">
    <property type="protein sequence ID" value="KAK8860608.1"/>
    <property type="molecule type" value="Genomic_DNA"/>
</dbReference>
<dbReference type="EMBL" id="JAPFFF010000003">
    <property type="protein sequence ID" value="KAK8894172.1"/>
    <property type="molecule type" value="Genomic_DNA"/>
</dbReference>
<evidence type="ECO:0000256" key="1">
    <source>
        <dbReference type="SAM" id="Coils"/>
    </source>
</evidence>
<protein>
    <recommendedName>
        <fullName evidence="2">KilA-N domain-containing protein</fullName>
    </recommendedName>
</protein>
<evidence type="ECO:0000313" key="3">
    <source>
        <dbReference type="EMBL" id="KAK8860608.1"/>
    </source>
</evidence>
<keyword evidence="1" id="KW-0175">Coiled coil</keyword>
<evidence type="ECO:0000313" key="5">
    <source>
        <dbReference type="Proteomes" id="UP001470230"/>
    </source>
</evidence>
<proteinExistence type="predicted"/>
<evidence type="ECO:0000259" key="2">
    <source>
        <dbReference type="PROSITE" id="PS51301"/>
    </source>
</evidence>
<evidence type="ECO:0000313" key="4">
    <source>
        <dbReference type="EMBL" id="KAK8894172.1"/>
    </source>
</evidence>
<comment type="caution">
    <text evidence="4">The sequence shown here is derived from an EMBL/GenBank/DDBJ whole genome shotgun (WGS) entry which is preliminary data.</text>
</comment>
<dbReference type="Proteomes" id="UP001470230">
    <property type="component" value="Unassembled WGS sequence"/>
</dbReference>
<dbReference type="InterPro" id="IPR017880">
    <property type="entry name" value="KilA_N"/>
</dbReference>
<gene>
    <name evidence="3" type="ORF">M9Y10_012273</name>
    <name evidence="4" type="ORF">M9Y10_022605</name>
</gene>
<sequence>MSEVTSNKLFYEPINDNYEWIQYNKQLRIIHSIKDDMYQIQSIINACDSIKQAYHWFENSSTKELLSEFELEKSTLGIPREAKTYENRKNLAPGLKGYYVHRLLVNAVAMWASPRYSIRIFKILDEIATDERKELEQTIMQKEQTIDQQKQTINQQRPRMVPAKKDKCYKYLIWKEEQPNDPDMILLHLVKRHINNFRQVSKHYKNKDENWFYRENLPIAMTPNEDIKELVKQSFPGSEYDIDGSTILIYKEHLPKLHDLIDKYFDEFQE</sequence>
<name>A0ABR2KSQ2_9EUKA</name>
<feature type="coiled-coil region" evidence="1">
    <location>
        <begin position="125"/>
        <end position="152"/>
    </location>
</feature>
<reference evidence="4 5" key="1">
    <citation type="submission" date="2024-04" db="EMBL/GenBank/DDBJ databases">
        <title>Tritrichomonas musculus Genome.</title>
        <authorList>
            <person name="Alves-Ferreira E."/>
            <person name="Grigg M."/>
            <person name="Lorenzi H."/>
            <person name="Galac M."/>
        </authorList>
    </citation>
    <scope>NUCLEOTIDE SEQUENCE [LARGE SCALE GENOMIC DNA]</scope>
    <source>
        <strain evidence="4 5">EAF2021</strain>
    </source>
</reference>
<organism evidence="4 5">
    <name type="scientific">Tritrichomonas musculus</name>
    <dbReference type="NCBI Taxonomy" id="1915356"/>
    <lineage>
        <taxon>Eukaryota</taxon>
        <taxon>Metamonada</taxon>
        <taxon>Parabasalia</taxon>
        <taxon>Tritrichomonadida</taxon>
        <taxon>Tritrichomonadidae</taxon>
        <taxon>Tritrichomonas</taxon>
    </lineage>
</organism>
<accession>A0ABR2KSQ2</accession>
<keyword evidence="5" id="KW-1185">Reference proteome</keyword>
<feature type="domain" description="KilA-N" evidence="2">
    <location>
        <begin position="17"/>
        <end position="127"/>
    </location>
</feature>
<dbReference type="SMART" id="SM01252">
    <property type="entry name" value="KilA-N"/>
    <property type="match status" value="1"/>
</dbReference>
<dbReference type="InterPro" id="IPR018004">
    <property type="entry name" value="KilA/APSES_HTH"/>
</dbReference>
<dbReference type="Pfam" id="PF04383">
    <property type="entry name" value="KilA-N"/>
    <property type="match status" value="1"/>
</dbReference>